<keyword evidence="3" id="KW-1185">Reference proteome</keyword>
<accession>A0AB34YPX7</accession>
<dbReference type="Proteomes" id="UP000553980">
    <property type="component" value="Unassembled WGS sequence"/>
</dbReference>
<evidence type="ECO:0008006" key="4">
    <source>
        <dbReference type="Google" id="ProtNLM"/>
    </source>
</evidence>
<dbReference type="RefSeq" id="WP_235894799.1">
    <property type="nucleotide sequence ID" value="NZ_JACIEX010000001.1"/>
</dbReference>
<comment type="caution">
    <text evidence="2">The sequence shown here is derived from an EMBL/GenBank/DDBJ whole genome shotgun (WGS) entry which is preliminary data.</text>
</comment>
<feature type="compositionally biased region" description="Basic and acidic residues" evidence="1">
    <location>
        <begin position="820"/>
        <end position="833"/>
    </location>
</feature>
<organism evidence="2 3">
    <name type="scientific">Brucella pecoris</name>
    <dbReference type="NCBI Taxonomy" id="867683"/>
    <lineage>
        <taxon>Bacteria</taxon>
        <taxon>Pseudomonadati</taxon>
        <taxon>Pseudomonadota</taxon>
        <taxon>Alphaproteobacteria</taxon>
        <taxon>Hyphomicrobiales</taxon>
        <taxon>Brucellaceae</taxon>
        <taxon>Brucella/Ochrobactrum group</taxon>
        <taxon>Brucella</taxon>
    </lineage>
</organism>
<feature type="region of interest" description="Disordered" evidence="1">
    <location>
        <begin position="96"/>
        <end position="123"/>
    </location>
</feature>
<evidence type="ECO:0000313" key="2">
    <source>
        <dbReference type="EMBL" id="MBB4092389.1"/>
    </source>
</evidence>
<dbReference type="AlphaFoldDB" id="A0AB34YPX7"/>
<name>A0AB34YPX7_9HYPH</name>
<reference evidence="2 3" key="1">
    <citation type="submission" date="2020-08" db="EMBL/GenBank/DDBJ databases">
        <title>Genomic Encyclopedia of Type Strains, Phase IV (KMG-IV): sequencing the most valuable type-strain genomes for metagenomic binning, comparative biology and taxonomic classification.</title>
        <authorList>
            <person name="Goeker M."/>
        </authorList>
    </citation>
    <scope>NUCLEOTIDE SEQUENCE [LARGE SCALE GENOMIC DNA]</scope>
    <source>
        <strain evidence="2 3">DSM 23868</strain>
    </source>
</reference>
<protein>
    <recommendedName>
        <fullName evidence="4">Transglycosylase SLT domain-containing protein</fullName>
    </recommendedName>
</protein>
<sequence length="852" mass="89469">MALQDFFVWGDGGTKKTPEQLERERKLAQAMIASGVDTSPVGHWTQGAARMANALVGNIRKGRADASEKAGIEGAAKKFANLDLASLMGGAAYPSAVAAGSSPTSSSATGTAAYSPSNNSYSPNGNALRDGIIETAHAIGADPVDLATAISYETGGTFDPLKKGPTTQHGQHRGLIQFGEPQAQKFGVDWNNPLASQLGANGAVANYFRASGYKPGMSGLDLYSTINAGSPGRYSASDANNGGAPGDVRDKWENQMAGHRQKALALLGGGTEAIDPTTTAATRPNTPQQAIQAVSPSVDPDGLFAPGADVSPADLAFARQATGPEVTPSAGATFGGPELTYDGKGMRYVDEGAQRAGNPPMPYNGVGASLNNTSPVQSNFNDRWNAGAVDQTPTGAIEAIQGQPSAQPLQSGPSQELLRQNDAMFGGALAPNGQAPQQSANVSGYFPPAPQASVPTMGSFAATGNQPQRSANMQQLLEAASDPWLNDTQRSVIGMAIRNQMDQSKEARTTQAARDNWLFQQQYEEQAQARDPLRQAQIAKLNRETDNPSDNFKVVGNQLVRIGKDGVITNATPAVTATVGNASVNLDSLPPVSMTETGVPDASTQEAFLKQLPSALAAQVKGISDGRIDIGRVTSLRGGERQELAKLVSLYDPTWDMAQTGARVATRKDYATGEMAKMASSTNLAIQHMAGMVEEHGKLSNSNYPLWNTVKNAASTQTGDAAQRSFETYRLGVADELAKAFKGVGALNQKEVEEWQHAISTSSSPEQLRGAVVSALHMLAARTDTYDQRYRNVMGQQAPMFLTPSSLSALKKMGIDPSEVDPRYSADTSDKGATKGSNGDGSIDDLLKKYGG</sequence>
<evidence type="ECO:0000256" key="1">
    <source>
        <dbReference type="SAM" id="MobiDB-lite"/>
    </source>
</evidence>
<feature type="region of interest" description="Disordered" evidence="1">
    <location>
        <begin position="816"/>
        <end position="852"/>
    </location>
</feature>
<evidence type="ECO:0000313" key="3">
    <source>
        <dbReference type="Proteomes" id="UP000553980"/>
    </source>
</evidence>
<dbReference type="EMBL" id="JACIEX010000001">
    <property type="protein sequence ID" value="MBB4092389.1"/>
    <property type="molecule type" value="Genomic_DNA"/>
</dbReference>
<proteinExistence type="predicted"/>
<gene>
    <name evidence="2" type="ORF">GGQ79_000862</name>
</gene>